<evidence type="ECO:0000313" key="2">
    <source>
        <dbReference type="Proteomes" id="UP001321473"/>
    </source>
</evidence>
<dbReference type="Proteomes" id="UP001321473">
    <property type="component" value="Unassembled WGS sequence"/>
</dbReference>
<dbReference type="EMBL" id="JARKHS020027659">
    <property type="protein sequence ID" value="KAK8765166.1"/>
    <property type="molecule type" value="Genomic_DNA"/>
</dbReference>
<dbReference type="InterPro" id="IPR012674">
    <property type="entry name" value="Calycin"/>
</dbReference>
<keyword evidence="2" id="KW-1185">Reference proteome</keyword>
<accession>A0AAQ4DRS6</accession>
<reference evidence="1 2" key="1">
    <citation type="journal article" date="2023" name="Arcadia Sci">
        <title>De novo assembly of a long-read Amblyomma americanum tick genome.</title>
        <authorList>
            <person name="Chou S."/>
            <person name="Poskanzer K.E."/>
            <person name="Rollins M."/>
            <person name="Thuy-Boun P.S."/>
        </authorList>
    </citation>
    <scope>NUCLEOTIDE SEQUENCE [LARGE SCALE GENOMIC DNA]</scope>
    <source>
        <strain evidence="1">F_SG_1</strain>
        <tissue evidence="1">Salivary glands</tissue>
    </source>
</reference>
<proteinExistence type="predicted"/>
<gene>
    <name evidence="1" type="ORF">V5799_032231</name>
</gene>
<sequence length="147" mass="17356">MRGRLSIIGSATNAYHFIYSTDHRQVSLDRTDKAYPSENEFAVEISKERRASISIQLIFRLAEGETVKVDFQIIYSDYTSCVLFWTWSLGYQVWVEASYLKNQRKVPRVCELLYHLLTDNQKYVVYNQRNCIITNRKKSSEKKQLQN</sequence>
<dbReference type="SUPFAM" id="SSF50814">
    <property type="entry name" value="Lipocalins"/>
    <property type="match status" value="1"/>
</dbReference>
<organism evidence="1 2">
    <name type="scientific">Amblyomma americanum</name>
    <name type="common">Lone star tick</name>
    <dbReference type="NCBI Taxonomy" id="6943"/>
    <lineage>
        <taxon>Eukaryota</taxon>
        <taxon>Metazoa</taxon>
        <taxon>Ecdysozoa</taxon>
        <taxon>Arthropoda</taxon>
        <taxon>Chelicerata</taxon>
        <taxon>Arachnida</taxon>
        <taxon>Acari</taxon>
        <taxon>Parasitiformes</taxon>
        <taxon>Ixodida</taxon>
        <taxon>Ixodoidea</taxon>
        <taxon>Ixodidae</taxon>
        <taxon>Amblyomminae</taxon>
        <taxon>Amblyomma</taxon>
    </lineage>
</organism>
<protein>
    <submittedName>
        <fullName evidence="1">Uncharacterized protein</fullName>
    </submittedName>
</protein>
<name>A0AAQ4DRS6_AMBAM</name>
<evidence type="ECO:0000313" key="1">
    <source>
        <dbReference type="EMBL" id="KAK8765166.1"/>
    </source>
</evidence>
<dbReference type="Gene3D" id="2.40.128.20">
    <property type="match status" value="1"/>
</dbReference>
<dbReference type="AlphaFoldDB" id="A0AAQ4DRS6"/>
<comment type="caution">
    <text evidence="1">The sequence shown here is derived from an EMBL/GenBank/DDBJ whole genome shotgun (WGS) entry which is preliminary data.</text>
</comment>